<dbReference type="FunFam" id="1.50.10.10:FF:000020">
    <property type="entry name" value="Endoglucanase"/>
    <property type="match status" value="1"/>
</dbReference>
<keyword evidence="6 8" id="KW-0326">Glycosidase</keyword>
<comment type="similarity">
    <text evidence="2 8 10">Belongs to the glycosyl hydrolase 9 (cellulase E) family.</text>
</comment>
<gene>
    <name evidence="12" type="ORF">WN944_024752</name>
</gene>
<evidence type="ECO:0000256" key="5">
    <source>
        <dbReference type="ARBA" id="ARBA00023277"/>
    </source>
</evidence>
<dbReference type="SUPFAM" id="SSF48208">
    <property type="entry name" value="Six-hairpin glycosidases"/>
    <property type="match status" value="1"/>
</dbReference>
<dbReference type="InterPro" id="IPR033126">
    <property type="entry name" value="Glyco_hydro_9_Asp/Glu_AS"/>
</dbReference>
<evidence type="ECO:0000313" key="13">
    <source>
        <dbReference type="Proteomes" id="UP001428341"/>
    </source>
</evidence>
<evidence type="ECO:0000256" key="7">
    <source>
        <dbReference type="ARBA" id="ARBA00023326"/>
    </source>
</evidence>
<dbReference type="PANTHER" id="PTHR22298">
    <property type="entry name" value="ENDO-1,4-BETA-GLUCANASE"/>
    <property type="match status" value="1"/>
</dbReference>
<accession>A0AAP0LNI1</accession>
<evidence type="ECO:0000256" key="4">
    <source>
        <dbReference type="ARBA" id="ARBA00023001"/>
    </source>
</evidence>
<evidence type="ECO:0000256" key="10">
    <source>
        <dbReference type="RuleBase" id="RU361166"/>
    </source>
</evidence>
<feature type="domain" description="Glycoside hydrolase family 9" evidence="11">
    <location>
        <begin position="28"/>
        <end position="491"/>
    </location>
</feature>
<keyword evidence="5 8" id="KW-0119">Carbohydrate metabolism</keyword>
<dbReference type="InterPro" id="IPR018221">
    <property type="entry name" value="Glyco_hydro_9_His_AS"/>
</dbReference>
<keyword evidence="13" id="KW-1185">Reference proteome</keyword>
<dbReference type="Gene3D" id="1.50.10.10">
    <property type="match status" value="1"/>
</dbReference>
<evidence type="ECO:0000313" key="12">
    <source>
        <dbReference type="EMBL" id="KAK9181614.1"/>
    </source>
</evidence>
<evidence type="ECO:0000256" key="2">
    <source>
        <dbReference type="ARBA" id="ARBA00007072"/>
    </source>
</evidence>
<reference evidence="12 13" key="1">
    <citation type="submission" date="2024-05" db="EMBL/GenBank/DDBJ databases">
        <title>Haplotype-resolved chromosome-level genome assembly of Huyou (Citrus changshanensis).</title>
        <authorList>
            <person name="Miao C."/>
            <person name="Chen W."/>
            <person name="Wu Y."/>
            <person name="Wang L."/>
            <person name="Zhao S."/>
            <person name="Grierson D."/>
            <person name="Xu C."/>
            <person name="Chen K."/>
        </authorList>
    </citation>
    <scope>NUCLEOTIDE SEQUENCE [LARGE SCALE GENOMIC DNA]</scope>
    <source>
        <strain evidence="12">01-14</strain>
        <tissue evidence="12">Leaf</tissue>
    </source>
</reference>
<evidence type="ECO:0000256" key="6">
    <source>
        <dbReference type="ARBA" id="ARBA00023295"/>
    </source>
</evidence>
<sequence length="500" mass="55548">MNGKYRSIQMLLGLVGMILVVGVASHDYGDALSKCVLFFEGQRSGKLPSTQRMTWRKDSALRDGADVGVDLVGGYYDAGDNIKFSFPMSFTTTMLAWSILEFGSHMGPEQKNAQEALKWGTDYFLKATSVPGKVIAQVGEPNADHNCWERPEDMDTPRTSYVVNTTNPGSEVSAEIAAALAASSIVFKSVNSQYSKILLQRASQVFQFADQYQGSYNTSVGSGVCPYYCDFDGYMDELIWAAAWLFKATNRQSYMKYVVDNIHYLENSTMRQSKEALFVGGSFAEFGWDAKHAGINVLISRLVMNTSKSDPFVRHADKFICSVLPESPTKLVTYSSGGLLFKPGGSNSQHVTAMSFLLLVYSRYLTRFHRSLECGNIAVTPSRLIQVAKTQADYLLGSNPLSMSYMVGYGRKFPRRIHHRGSSLPSIDTHPKHVKCLEGSIFFKSKYPNFNLLTGAIVGGPDINDQYNDTRINWSQSEPTTYINAPFVGVLSYFKAYPHP</sequence>
<dbReference type="InterPro" id="IPR008928">
    <property type="entry name" value="6-hairpin_glycosidase_sf"/>
</dbReference>
<dbReference type="GO" id="GO:0008810">
    <property type="term" value="F:cellulase activity"/>
    <property type="evidence" value="ECO:0007669"/>
    <property type="project" value="UniProtKB-EC"/>
</dbReference>
<feature type="active site" evidence="9">
    <location>
        <position position="469"/>
    </location>
</feature>
<dbReference type="InterPro" id="IPR001701">
    <property type="entry name" value="Glyco_hydro_9"/>
</dbReference>
<dbReference type="EC" id="3.2.1.4" evidence="10"/>
<evidence type="ECO:0000256" key="8">
    <source>
        <dbReference type="PROSITE-ProRule" id="PRU10059"/>
    </source>
</evidence>
<feature type="chain" id="PRO_5042664103" description="Endoglucanase" evidence="10">
    <location>
        <begin position="26"/>
        <end position="500"/>
    </location>
</feature>
<keyword evidence="3 8" id="KW-0378">Hydrolase</keyword>
<keyword evidence="10" id="KW-0732">Signal</keyword>
<keyword evidence="7 8" id="KW-0624">Polysaccharide degradation</keyword>
<evidence type="ECO:0000256" key="1">
    <source>
        <dbReference type="ARBA" id="ARBA00000966"/>
    </source>
</evidence>
<protein>
    <recommendedName>
        <fullName evidence="10">Endoglucanase</fullName>
        <ecNumber evidence="10">3.2.1.4</ecNumber>
    </recommendedName>
</protein>
<dbReference type="Pfam" id="PF00759">
    <property type="entry name" value="Glyco_hydro_9"/>
    <property type="match status" value="1"/>
</dbReference>
<dbReference type="Proteomes" id="UP001428341">
    <property type="component" value="Unassembled WGS sequence"/>
</dbReference>
<dbReference type="EMBL" id="JBCGBO010000024">
    <property type="protein sequence ID" value="KAK9181614.1"/>
    <property type="molecule type" value="Genomic_DNA"/>
</dbReference>
<evidence type="ECO:0000256" key="9">
    <source>
        <dbReference type="PROSITE-ProRule" id="PRU10060"/>
    </source>
</evidence>
<dbReference type="PROSITE" id="PS00698">
    <property type="entry name" value="GH9_3"/>
    <property type="match status" value="1"/>
</dbReference>
<feature type="active site" evidence="8">
    <location>
        <position position="418"/>
    </location>
</feature>
<organism evidence="12 13">
    <name type="scientific">Citrus x changshan-huyou</name>
    <dbReference type="NCBI Taxonomy" id="2935761"/>
    <lineage>
        <taxon>Eukaryota</taxon>
        <taxon>Viridiplantae</taxon>
        <taxon>Streptophyta</taxon>
        <taxon>Embryophyta</taxon>
        <taxon>Tracheophyta</taxon>
        <taxon>Spermatophyta</taxon>
        <taxon>Magnoliopsida</taxon>
        <taxon>eudicotyledons</taxon>
        <taxon>Gunneridae</taxon>
        <taxon>Pentapetalae</taxon>
        <taxon>rosids</taxon>
        <taxon>malvids</taxon>
        <taxon>Sapindales</taxon>
        <taxon>Rutaceae</taxon>
        <taxon>Aurantioideae</taxon>
        <taxon>Citrus</taxon>
    </lineage>
</organism>
<proteinExistence type="inferred from homology"/>
<feature type="active site" evidence="9">
    <location>
        <position position="478"/>
    </location>
</feature>
<evidence type="ECO:0000256" key="3">
    <source>
        <dbReference type="ARBA" id="ARBA00022801"/>
    </source>
</evidence>
<keyword evidence="4 10" id="KW-0136">Cellulose degradation</keyword>
<feature type="signal peptide" evidence="10">
    <location>
        <begin position="1"/>
        <end position="25"/>
    </location>
</feature>
<name>A0AAP0LNI1_9ROSI</name>
<comment type="catalytic activity">
    <reaction evidence="1 10">
        <text>Endohydrolysis of (1-&gt;4)-beta-D-glucosidic linkages in cellulose, lichenin and cereal beta-D-glucans.</text>
        <dbReference type="EC" id="3.2.1.4"/>
    </reaction>
</comment>
<dbReference type="PROSITE" id="PS00592">
    <property type="entry name" value="GH9_2"/>
    <property type="match status" value="1"/>
</dbReference>
<comment type="caution">
    <text evidence="12">The sequence shown here is derived from an EMBL/GenBank/DDBJ whole genome shotgun (WGS) entry which is preliminary data.</text>
</comment>
<evidence type="ECO:0000259" key="11">
    <source>
        <dbReference type="Pfam" id="PF00759"/>
    </source>
</evidence>
<dbReference type="GO" id="GO:0030245">
    <property type="term" value="P:cellulose catabolic process"/>
    <property type="evidence" value="ECO:0007669"/>
    <property type="project" value="UniProtKB-KW"/>
</dbReference>
<dbReference type="InterPro" id="IPR012341">
    <property type="entry name" value="6hp_glycosidase-like_sf"/>
</dbReference>
<dbReference type="AlphaFoldDB" id="A0AAP0LNI1"/>